<dbReference type="InterPro" id="IPR026590">
    <property type="entry name" value="Ssirtuin_cat_dom"/>
</dbReference>
<evidence type="ECO:0000259" key="5">
    <source>
        <dbReference type="PROSITE" id="PS50305"/>
    </source>
</evidence>
<dbReference type="SUPFAM" id="SSF52467">
    <property type="entry name" value="DHS-like NAD/FAD-binding domain"/>
    <property type="match status" value="1"/>
</dbReference>
<dbReference type="RefSeq" id="WP_119524151.1">
    <property type="nucleotide sequence ID" value="NZ_NRHC01000001.1"/>
</dbReference>
<evidence type="ECO:0000256" key="4">
    <source>
        <dbReference type="PROSITE-ProRule" id="PRU00236"/>
    </source>
</evidence>
<dbReference type="GO" id="GO:0017136">
    <property type="term" value="F:histone deacetylase activity, NAD-dependent"/>
    <property type="evidence" value="ECO:0007669"/>
    <property type="project" value="TreeGrafter"/>
</dbReference>
<dbReference type="EC" id="2.3.1.286" evidence="1"/>
<name>A0A3A1Y8N8_9GAMM</name>
<keyword evidence="7" id="KW-1185">Reference proteome</keyword>
<dbReference type="EMBL" id="NRHC01000001">
    <property type="protein sequence ID" value="RIY34552.1"/>
    <property type="molecule type" value="Genomic_DNA"/>
</dbReference>
<dbReference type="Gene3D" id="3.40.50.1220">
    <property type="entry name" value="TPP-binding domain"/>
    <property type="match status" value="1"/>
</dbReference>
<evidence type="ECO:0000256" key="2">
    <source>
        <dbReference type="ARBA" id="ARBA00022679"/>
    </source>
</evidence>
<organism evidence="6 7">
    <name type="scientific">Psittacicella hinzii</name>
    <dbReference type="NCBI Taxonomy" id="2028575"/>
    <lineage>
        <taxon>Bacteria</taxon>
        <taxon>Pseudomonadati</taxon>
        <taxon>Pseudomonadota</taxon>
        <taxon>Gammaproteobacteria</taxon>
        <taxon>Pasteurellales</taxon>
        <taxon>Psittacicellaceae</taxon>
        <taxon>Psittacicella</taxon>
    </lineage>
</organism>
<dbReference type="PANTHER" id="PTHR11085">
    <property type="entry name" value="NAD-DEPENDENT PROTEIN DEACYLASE SIRTUIN-5, MITOCHONDRIAL-RELATED"/>
    <property type="match status" value="1"/>
</dbReference>
<evidence type="ECO:0000256" key="3">
    <source>
        <dbReference type="ARBA" id="ARBA00023027"/>
    </source>
</evidence>
<keyword evidence="2" id="KW-0808">Transferase</keyword>
<comment type="caution">
    <text evidence="4">Lacks conserved residue(s) required for the propagation of feature annotation.</text>
</comment>
<dbReference type="GO" id="GO:0070403">
    <property type="term" value="F:NAD+ binding"/>
    <property type="evidence" value="ECO:0007669"/>
    <property type="project" value="InterPro"/>
</dbReference>
<comment type="caution">
    <text evidence="6">The sequence shown here is derived from an EMBL/GenBank/DDBJ whole genome shotgun (WGS) entry which is preliminary data.</text>
</comment>
<evidence type="ECO:0000313" key="6">
    <source>
        <dbReference type="EMBL" id="RIY34552.1"/>
    </source>
</evidence>
<dbReference type="OrthoDB" id="9800582at2"/>
<evidence type="ECO:0000313" key="7">
    <source>
        <dbReference type="Proteomes" id="UP000265691"/>
    </source>
</evidence>
<dbReference type="InterPro" id="IPR050134">
    <property type="entry name" value="NAD-dep_sirtuin_deacylases"/>
</dbReference>
<keyword evidence="3" id="KW-0520">NAD</keyword>
<feature type="domain" description="Deacetylase sirtuin-type" evidence="5">
    <location>
        <begin position="1"/>
        <end position="186"/>
    </location>
</feature>
<dbReference type="PROSITE" id="PS50305">
    <property type="entry name" value="SIRTUIN"/>
    <property type="match status" value="1"/>
</dbReference>
<dbReference type="InterPro" id="IPR029035">
    <property type="entry name" value="DHS-like_NAD/FAD-binding_dom"/>
</dbReference>
<dbReference type="PANTHER" id="PTHR11085:SF10">
    <property type="entry name" value="NAD-DEPENDENT PROTEIN DEACYLASE SIRTUIN-5, MITOCHONDRIAL-RELATED"/>
    <property type="match status" value="1"/>
</dbReference>
<proteinExistence type="predicted"/>
<dbReference type="AlphaFoldDB" id="A0A3A1Y8N8"/>
<accession>A0A3A1Y8N8</accession>
<evidence type="ECO:0000256" key="1">
    <source>
        <dbReference type="ARBA" id="ARBA00012928"/>
    </source>
</evidence>
<dbReference type="Pfam" id="PF02146">
    <property type="entry name" value="SIR2"/>
    <property type="match status" value="1"/>
</dbReference>
<gene>
    <name evidence="6" type="ORF">CKF54_00055</name>
</gene>
<sequence>MKVIAFTGAGISKQSNIPTFMECPEVRDKLHRCFAQNNPEEYRKTISQLKHNMQNAFPNPAHLALAQYQIPIITMNIDGLHTLAGSKKVLELHGGLPNEEELAYAEQLRNKPVLYGDPAPNYEKAFDMVTQLDANDIFIVVGCSYHTAIANDLRRIAENIGCRIYEIQDDAAHKVPALLEKLFGATNE</sequence>
<dbReference type="Proteomes" id="UP000265691">
    <property type="component" value="Unassembled WGS sequence"/>
</dbReference>
<reference evidence="6 7" key="1">
    <citation type="submission" date="2017-08" db="EMBL/GenBank/DDBJ databases">
        <title>Reclassification of Bisgaard taxon 37 and 44.</title>
        <authorList>
            <person name="Christensen H."/>
        </authorList>
    </citation>
    <scope>NUCLEOTIDE SEQUENCE [LARGE SCALE GENOMIC DNA]</scope>
    <source>
        <strain evidence="6 7">B96_3</strain>
    </source>
</reference>
<dbReference type="InterPro" id="IPR003000">
    <property type="entry name" value="Sirtuin"/>
</dbReference>
<protein>
    <recommendedName>
        <fullName evidence="1">protein acetyllysine N-acetyltransferase</fullName>
        <ecNumber evidence="1">2.3.1.286</ecNumber>
    </recommendedName>
</protein>